<evidence type="ECO:0000256" key="6">
    <source>
        <dbReference type="ARBA" id="ARBA00022729"/>
    </source>
</evidence>
<evidence type="ECO:0000313" key="14">
    <source>
        <dbReference type="Proteomes" id="UP001630127"/>
    </source>
</evidence>
<dbReference type="GO" id="GO:0005886">
    <property type="term" value="C:plasma membrane"/>
    <property type="evidence" value="ECO:0007669"/>
    <property type="project" value="UniProtKB-SubCell"/>
</dbReference>
<keyword evidence="5" id="KW-0336">GPI-anchor</keyword>
<dbReference type="SUPFAM" id="SSF47699">
    <property type="entry name" value="Bifunctional inhibitor/lipid-transfer protein/seed storage 2S albumin"/>
    <property type="match status" value="1"/>
</dbReference>
<keyword evidence="8" id="KW-1015">Disulfide bond</keyword>
<keyword evidence="14" id="KW-1185">Reference proteome</keyword>
<proteinExistence type="inferred from homology"/>
<comment type="similarity">
    <text evidence="2">Belongs to the plant LTP family.</text>
</comment>
<keyword evidence="4" id="KW-1003">Cell membrane</keyword>
<gene>
    <name evidence="13" type="ORF">ACH5RR_031328</name>
</gene>
<evidence type="ECO:0000256" key="1">
    <source>
        <dbReference type="ARBA" id="ARBA00004609"/>
    </source>
</evidence>
<evidence type="ECO:0000256" key="5">
    <source>
        <dbReference type="ARBA" id="ARBA00022622"/>
    </source>
</evidence>
<dbReference type="EMBL" id="JBJUIK010000013">
    <property type="protein sequence ID" value="KAL3505946.1"/>
    <property type="molecule type" value="Genomic_DNA"/>
</dbReference>
<comment type="subcellular location">
    <subcellularLocation>
        <location evidence="1">Cell membrane</location>
        <topology evidence="1">Lipid-anchor</topology>
        <topology evidence="1">GPI-anchor</topology>
    </subcellularLocation>
</comment>
<dbReference type="PRINTS" id="PR00382">
    <property type="entry name" value="LIPIDTRNSFER"/>
</dbReference>
<evidence type="ECO:0000256" key="7">
    <source>
        <dbReference type="ARBA" id="ARBA00023121"/>
    </source>
</evidence>
<dbReference type="Proteomes" id="UP001630127">
    <property type="component" value="Unassembled WGS sequence"/>
</dbReference>
<feature type="domain" description="Bifunctional inhibitor/plant lipid transfer protein/seed storage helical" evidence="12">
    <location>
        <begin position="6"/>
        <end position="82"/>
    </location>
</feature>
<dbReference type="PANTHER" id="PTHR33044">
    <property type="entry name" value="BIFUNCTIONAL INHIBITOR/LIPID-TRANSFER PROTEIN/SEED STORAGE 2S ALBUMIN SUPERFAMILY PROTEIN-RELATED"/>
    <property type="match status" value="1"/>
</dbReference>
<keyword evidence="5" id="KW-0472">Membrane</keyword>
<dbReference type="SMART" id="SM00499">
    <property type="entry name" value="AAI"/>
    <property type="match status" value="1"/>
</dbReference>
<dbReference type="GO" id="GO:0098552">
    <property type="term" value="C:side of membrane"/>
    <property type="evidence" value="ECO:0007669"/>
    <property type="project" value="UniProtKB-KW"/>
</dbReference>
<evidence type="ECO:0000256" key="8">
    <source>
        <dbReference type="ARBA" id="ARBA00023157"/>
    </source>
</evidence>
<accession>A0ABD2YGV7</accession>
<evidence type="ECO:0000256" key="10">
    <source>
        <dbReference type="ARBA" id="ARBA00023288"/>
    </source>
</evidence>
<dbReference type="InterPro" id="IPR016140">
    <property type="entry name" value="Bifunc_inhib/LTP/seed_store"/>
</dbReference>
<sequence length="145" mass="14589">MAQSDCTSTILTMASCLNYVTGASETPPASCCSALANVVQTNPRCLCAVINGGAQLGVSINSTLALSLPAVCNVQTPPVSRCNETSPGPAGSADNGTPDSSTTPSVVGSKATATTSNGSVTKMHLQLVGFLVLFVSTFVPKFSCI</sequence>
<evidence type="ECO:0000256" key="2">
    <source>
        <dbReference type="ARBA" id="ARBA00009748"/>
    </source>
</evidence>
<dbReference type="CDD" id="cd00010">
    <property type="entry name" value="AAI_LTSS"/>
    <property type="match status" value="1"/>
</dbReference>
<evidence type="ECO:0000256" key="4">
    <source>
        <dbReference type="ARBA" id="ARBA00022475"/>
    </source>
</evidence>
<evidence type="ECO:0000259" key="12">
    <source>
        <dbReference type="SMART" id="SM00499"/>
    </source>
</evidence>
<organism evidence="13 14">
    <name type="scientific">Cinchona calisaya</name>
    <dbReference type="NCBI Taxonomy" id="153742"/>
    <lineage>
        <taxon>Eukaryota</taxon>
        <taxon>Viridiplantae</taxon>
        <taxon>Streptophyta</taxon>
        <taxon>Embryophyta</taxon>
        <taxon>Tracheophyta</taxon>
        <taxon>Spermatophyta</taxon>
        <taxon>Magnoliopsida</taxon>
        <taxon>eudicotyledons</taxon>
        <taxon>Gunneridae</taxon>
        <taxon>Pentapetalae</taxon>
        <taxon>asterids</taxon>
        <taxon>lamiids</taxon>
        <taxon>Gentianales</taxon>
        <taxon>Rubiaceae</taxon>
        <taxon>Cinchonoideae</taxon>
        <taxon>Cinchoneae</taxon>
        <taxon>Cinchona</taxon>
    </lineage>
</organism>
<keyword evidence="9" id="KW-0325">Glycoprotein</keyword>
<comment type="caution">
    <text evidence="13">The sequence shown here is derived from an EMBL/GenBank/DDBJ whole genome shotgun (WGS) entry which is preliminary data.</text>
</comment>
<keyword evidence="10" id="KW-0449">Lipoprotein</keyword>
<dbReference type="FunFam" id="1.10.110.10:FF:000001">
    <property type="entry name" value="Bifunctional inhibitor/lipid-transfer protein/seed storage 2S albumin superfamily protein"/>
    <property type="match status" value="1"/>
</dbReference>
<keyword evidence="6" id="KW-0732">Signal</keyword>
<dbReference type="AlphaFoldDB" id="A0ABD2YGV7"/>
<reference evidence="13 14" key="1">
    <citation type="submission" date="2024-11" db="EMBL/GenBank/DDBJ databases">
        <title>A near-complete genome assembly of Cinchona calisaya.</title>
        <authorList>
            <person name="Lian D.C."/>
            <person name="Zhao X.W."/>
            <person name="Wei L."/>
        </authorList>
    </citation>
    <scope>NUCLEOTIDE SEQUENCE [LARGE SCALE GENOMIC DNA]</scope>
    <source>
        <tissue evidence="13">Nenye</tissue>
    </source>
</reference>
<keyword evidence="7" id="KW-0446">Lipid-binding</keyword>
<protein>
    <recommendedName>
        <fullName evidence="12">Bifunctional inhibitor/plant lipid transfer protein/seed storage helical domain-containing protein</fullName>
    </recommendedName>
</protein>
<dbReference type="GO" id="GO:0008289">
    <property type="term" value="F:lipid binding"/>
    <property type="evidence" value="ECO:0007669"/>
    <property type="project" value="UniProtKB-KW"/>
</dbReference>
<feature type="region of interest" description="Disordered" evidence="11">
    <location>
        <begin position="82"/>
        <end position="113"/>
    </location>
</feature>
<dbReference type="Gene3D" id="1.10.110.10">
    <property type="entry name" value="Plant lipid-transfer and hydrophobic proteins"/>
    <property type="match status" value="1"/>
</dbReference>
<evidence type="ECO:0000256" key="11">
    <source>
        <dbReference type="SAM" id="MobiDB-lite"/>
    </source>
</evidence>
<dbReference type="Pfam" id="PF14368">
    <property type="entry name" value="LTP_2"/>
    <property type="match status" value="1"/>
</dbReference>
<name>A0ABD2YGV7_9GENT</name>
<keyword evidence="3" id="KW-0813">Transport</keyword>
<evidence type="ECO:0000256" key="9">
    <source>
        <dbReference type="ARBA" id="ARBA00023180"/>
    </source>
</evidence>
<dbReference type="InterPro" id="IPR036312">
    <property type="entry name" value="Bifun_inhib/LTP/seed_sf"/>
</dbReference>
<evidence type="ECO:0000256" key="3">
    <source>
        <dbReference type="ARBA" id="ARBA00022448"/>
    </source>
</evidence>
<dbReference type="InterPro" id="IPR043325">
    <property type="entry name" value="LTSS"/>
</dbReference>
<evidence type="ECO:0000313" key="13">
    <source>
        <dbReference type="EMBL" id="KAL3505946.1"/>
    </source>
</evidence>
<dbReference type="InterPro" id="IPR000528">
    <property type="entry name" value="Plant_nsLTP"/>
</dbReference>
<feature type="compositionally biased region" description="Polar residues" evidence="11">
    <location>
        <begin position="94"/>
        <end position="113"/>
    </location>
</feature>